<accession>A0A7W4W7K3</accession>
<gene>
    <name evidence="1" type="ORF">FHR99_003181</name>
</gene>
<keyword evidence="2" id="KW-1185">Reference proteome</keyword>
<dbReference type="AlphaFoldDB" id="A0A7W4W7K3"/>
<dbReference type="Proteomes" id="UP000537130">
    <property type="component" value="Unassembled WGS sequence"/>
</dbReference>
<comment type="caution">
    <text evidence="1">The sequence shown here is derived from an EMBL/GenBank/DDBJ whole genome shotgun (WGS) entry which is preliminary data.</text>
</comment>
<protein>
    <submittedName>
        <fullName evidence="1">Uncharacterized protein</fullName>
    </submittedName>
</protein>
<dbReference type="EMBL" id="JACHWY010000004">
    <property type="protein sequence ID" value="MBB3048907.1"/>
    <property type="molecule type" value="Genomic_DNA"/>
</dbReference>
<dbReference type="RefSeq" id="WP_183411696.1">
    <property type="nucleotide sequence ID" value="NZ_JACHWY010000004.1"/>
</dbReference>
<sequence>MIAIDWEDKFKRHDSNEIVGSELAIGGHRLSIHRHIYHEPDAWLSSCDGFFSQQKLSTKELDEAKVEALQLMQTELRSRIEQDKATLQEISNMNNPRLDKVI</sequence>
<proteinExistence type="predicted"/>
<evidence type="ECO:0000313" key="2">
    <source>
        <dbReference type="Proteomes" id="UP000537130"/>
    </source>
</evidence>
<organism evidence="1 2">
    <name type="scientific">Litorivivens lipolytica</name>
    <dbReference type="NCBI Taxonomy" id="1524264"/>
    <lineage>
        <taxon>Bacteria</taxon>
        <taxon>Pseudomonadati</taxon>
        <taxon>Pseudomonadota</taxon>
        <taxon>Gammaproteobacteria</taxon>
        <taxon>Litorivivens</taxon>
    </lineage>
</organism>
<name>A0A7W4W7K3_9GAMM</name>
<evidence type="ECO:0000313" key="1">
    <source>
        <dbReference type="EMBL" id="MBB3048907.1"/>
    </source>
</evidence>
<reference evidence="1 2" key="1">
    <citation type="submission" date="2020-08" db="EMBL/GenBank/DDBJ databases">
        <title>Genomic Encyclopedia of Type Strains, Phase III (KMG-III): the genomes of soil and plant-associated and newly described type strains.</title>
        <authorList>
            <person name="Whitman W."/>
        </authorList>
    </citation>
    <scope>NUCLEOTIDE SEQUENCE [LARGE SCALE GENOMIC DNA]</scope>
    <source>
        <strain evidence="1 2">CECT 8654</strain>
    </source>
</reference>